<keyword evidence="7" id="KW-1185">Reference proteome</keyword>
<evidence type="ECO:0000259" key="5">
    <source>
        <dbReference type="Pfam" id="PF02894"/>
    </source>
</evidence>
<evidence type="ECO:0000256" key="2">
    <source>
        <dbReference type="ARBA" id="ARBA00023002"/>
    </source>
</evidence>
<evidence type="ECO:0000259" key="4">
    <source>
        <dbReference type="Pfam" id="PF01408"/>
    </source>
</evidence>
<feature type="domain" description="Gfo/Idh/MocA-like oxidoreductase C-terminal" evidence="5">
    <location>
        <begin position="162"/>
        <end position="368"/>
    </location>
</feature>
<dbReference type="InterPro" id="IPR000683">
    <property type="entry name" value="Gfo/Idh/MocA-like_OxRdtase_N"/>
</dbReference>
<dbReference type="Gene3D" id="3.40.50.720">
    <property type="entry name" value="NAD(P)-binding Rossmann-like Domain"/>
    <property type="match status" value="1"/>
</dbReference>
<comment type="similarity">
    <text evidence="1">Belongs to the Gfo/Idh/MocA family.</text>
</comment>
<dbReference type="RefSeq" id="WP_140454034.1">
    <property type="nucleotide sequence ID" value="NZ_VFRP01000008.1"/>
</dbReference>
<dbReference type="PANTHER" id="PTHR43708">
    <property type="entry name" value="CONSERVED EXPRESSED OXIDOREDUCTASE (EUROFUNG)"/>
    <property type="match status" value="1"/>
</dbReference>
<dbReference type="InterPro" id="IPR051317">
    <property type="entry name" value="Gfo/Idh/MocA_oxidoreduct"/>
</dbReference>
<keyword evidence="2" id="KW-0560">Oxidoreductase</keyword>
<accession>A0A501WMJ8</accession>
<feature type="region of interest" description="Disordered" evidence="3">
    <location>
        <begin position="1"/>
        <end position="24"/>
    </location>
</feature>
<evidence type="ECO:0000256" key="3">
    <source>
        <dbReference type="SAM" id="MobiDB-lite"/>
    </source>
</evidence>
<gene>
    <name evidence="6" type="ORF">FJM51_10220</name>
</gene>
<dbReference type="EMBL" id="VFRP01000008">
    <property type="protein sequence ID" value="TPE51003.1"/>
    <property type="molecule type" value="Genomic_DNA"/>
</dbReference>
<dbReference type="OrthoDB" id="6183734at2"/>
<evidence type="ECO:0000313" key="7">
    <source>
        <dbReference type="Proteomes" id="UP000319255"/>
    </source>
</evidence>
<dbReference type="GO" id="GO:0016491">
    <property type="term" value="F:oxidoreductase activity"/>
    <property type="evidence" value="ECO:0007669"/>
    <property type="project" value="UniProtKB-KW"/>
</dbReference>
<dbReference type="Proteomes" id="UP000319255">
    <property type="component" value="Unassembled WGS sequence"/>
</dbReference>
<sequence length="374" mass="41002">MDKTLEARAEARPEPAPFEPDPPIRTRDVRIGCVGAGMIMAECHLAAYAEAGFPVIGIASRSEANARRVAERWGIPKVHATPEALIEDPGVEIVDLAFPPDRQPALIRHALRQPHVSGILAQKPLALTLAEARALRDEAAAAGKPLSVNQNMRYDQSIRALRQLIDREALGEIVFAQIDMHAIPHWQSFLADYDRLTLANMSVHHLDALRFLFGEPEDITTVTRKDPRTTFPHSDGITVSTLRFPSGVLALTSEDVWSGPRREGYADDQHIRWRVEGTEGVARGTIGWPTGEASTLSYASTRETGGAWVSPSWETMWFPHAFIGVMEQLQHAVRTGAPPALTVADNIGTVALIEAGYRSIAEGRTVRLSEIAID</sequence>
<dbReference type="SUPFAM" id="SSF51735">
    <property type="entry name" value="NAD(P)-binding Rossmann-fold domains"/>
    <property type="match status" value="1"/>
</dbReference>
<protein>
    <submittedName>
        <fullName evidence="6">Gfo/Idh/MocA family oxidoreductase</fullName>
    </submittedName>
</protein>
<dbReference type="InterPro" id="IPR036291">
    <property type="entry name" value="NAD(P)-bd_dom_sf"/>
</dbReference>
<feature type="domain" description="Gfo/Idh/MocA-like oxidoreductase N-terminal" evidence="4">
    <location>
        <begin position="29"/>
        <end position="149"/>
    </location>
</feature>
<dbReference type="SUPFAM" id="SSF55347">
    <property type="entry name" value="Glyceraldehyde-3-phosphate dehydrogenase-like, C-terminal domain"/>
    <property type="match status" value="1"/>
</dbReference>
<dbReference type="Pfam" id="PF02894">
    <property type="entry name" value="GFO_IDH_MocA_C"/>
    <property type="match status" value="1"/>
</dbReference>
<dbReference type="AlphaFoldDB" id="A0A501WMJ8"/>
<dbReference type="Gene3D" id="3.30.360.10">
    <property type="entry name" value="Dihydrodipicolinate Reductase, domain 2"/>
    <property type="match status" value="1"/>
</dbReference>
<dbReference type="InterPro" id="IPR004104">
    <property type="entry name" value="Gfo/Idh/MocA-like_OxRdtase_C"/>
</dbReference>
<name>A0A501WMJ8_9RHOB</name>
<organism evidence="6 7">
    <name type="scientific">Amaricoccus solimangrovi</name>
    <dbReference type="NCBI Taxonomy" id="2589815"/>
    <lineage>
        <taxon>Bacteria</taxon>
        <taxon>Pseudomonadati</taxon>
        <taxon>Pseudomonadota</taxon>
        <taxon>Alphaproteobacteria</taxon>
        <taxon>Rhodobacterales</taxon>
        <taxon>Paracoccaceae</taxon>
        <taxon>Amaricoccus</taxon>
    </lineage>
</organism>
<comment type="caution">
    <text evidence="6">The sequence shown here is derived from an EMBL/GenBank/DDBJ whole genome shotgun (WGS) entry which is preliminary data.</text>
</comment>
<feature type="compositionally biased region" description="Basic and acidic residues" evidence="3">
    <location>
        <begin position="1"/>
        <end position="13"/>
    </location>
</feature>
<reference evidence="6 7" key="1">
    <citation type="submission" date="2019-06" db="EMBL/GenBank/DDBJ databases">
        <title>A novel bacterium of genus Amaricoccus, isolated from marine sediment.</title>
        <authorList>
            <person name="Huang H."/>
            <person name="Mo K."/>
            <person name="Hu Y."/>
        </authorList>
    </citation>
    <scope>NUCLEOTIDE SEQUENCE [LARGE SCALE GENOMIC DNA]</scope>
    <source>
        <strain evidence="6 7">HB172011</strain>
    </source>
</reference>
<evidence type="ECO:0000256" key="1">
    <source>
        <dbReference type="ARBA" id="ARBA00010928"/>
    </source>
</evidence>
<dbReference type="GO" id="GO:0000166">
    <property type="term" value="F:nucleotide binding"/>
    <property type="evidence" value="ECO:0007669"/>
    <property type="project" value="InterPro"/>
</dbReference>
<proteinExistence type="inferred from homology"/>
<dbReference type="PANTHER" id="PTHR43708:SF5">
    <property type="entry name" value="CONSERVED EXPRESSED OXIDOREDUCTASE (EUROFUNG)-RELATED"/>
    <property type="match status" value="1"/>
</dbReference>
<dbReference type="Pfam" id="PF01408">
    <property type="entry name" value="GFO_IDH_MocA"/>
    <property type="match status" value="1"/>
</dbReference>
<evidence type="ECO:0000313" key="6">
    <source>
        <dbReference type="EMBL" id="TPE51003.1"/>
    </source>
</evidence>